<dbReference type="EMBL" id="MU273583">
    <property type="protein sequence ID" value="KAI0031349.1"/>
    <property type="molecule type" value="Genomic_DNA"/>
</dbReference>
<protein>
    <submittedName>
        <fullName evidence="1">Uncharacterized protein</fullName>
    </submittedName>
</protein>
<evidence type="ECO:0000313" key="2">
    <source>
        <dbReference type="Proteomes" id="UP000814128"/>
    </source>
</evidence>
<name>A0ACB8QHX8_9AGAM</name>
<reference evidence="1" key="1">
    <citation type="submission" date="2021-02" db="EMBL/GenBank/DDBJ databases">
        <authorList>
            <consortium name="DOE Joint Genome Institute"/>
            <person name="Ahrendt S."/>
            <person name="Looney B.P."/>
            <person name="Miyauchi S."/>
            <person name="Morin E."/>
            <person name="Drula E."/>
            <person name="Courty P.E."/>
            <person name="Chicoki N."/>
            <person name="Fauchery L."/>
            <person name="Kohler A."/>
            <person name="Kuo A."/>
            <person name="Labutti K."/>
            <person name="Pangilinan J."/>
            <person name="Lipzen A."/>
            <person name="Riley R."/>
            <person name="Andreopoulos W."/>
            <person name="He G."/>
            <person name="Johnson J."/>
            <person name="Barry K.W."/>
            <person name="Grigoriev I.V."/>
            <person name="Nagy L."/>
            <person name="Hibbett D."/>
            <person name="Henrissat B."/>
            <person name="Matheny P.B."/>
            <person name="Labbe J."/>
            <person name="Martin F."/>
        </authorList>
    </citation>
    <scope>NUCLEOTIDE SEQUENCE</scope>
    <source>
        <strain evidence="1">EC-137</strain>
    </source>
</reference>
<dbReference type="Proteomes" id="UP000814128">
    <property type="component" value="Unassembled WGS sequence"/>
</dbReference>
<evidence type="ECO:0000313" key="1">
    <source>
        <dbReference type="EMBL" id="KAI0031349.1"/>
    </source>
</evidence>
<reference evidence="1" key="2">
    <citation type="journal article" date="2022" name="New Phytol.">
        <title>Evolutionary transition to the ectomycorrhizal habit in the genomes of a hyperdiverse lineage of mushroom-forming fungi.</title>
        <authorList>
            <person name="Looney B."/>
            <person name="Miyauchi S."/>
            <person name="Morin E."/>
            <person name="Drula E."/>
            <person name="Courty P.E."/>
            <person name="Kohler A."/>
            <person name="Kuo A."/>
            <person name="LaButti K."/>
            <person name="Pangilinan J."/>
            <person name="Lipzen A."/>
            <person name="Riley R."/>
            <person name="Andreopoulos W."/>
            <person name="He G."/>
            <person name="Johnson J."/>
            <person name="Nolan M."/>
            <person name="Tritt A."/>
            <person name="Barry K.W."/>
            <person name="Grigoriev I.V."/>
            <person name="Nagy L.G."/>
            <person name="Hibbett D."/>
            <person name="Henrissat B."/>
            <person name="Matheny P.B."/>
            <person name="Labbe J."/>
            <person name="Martin F.M."/>
        </authorList>
    </citation>
    <scope>NUCLEOTIDE SEQUENCE</scope>
    <source>
        <strain evidence="1">EC-137</strain>
    </source>
</reference>
<accession>A0ACB8QHX8</accession>
<comment type="caution">
    <text evidence="1">The sequence shown here is derived from an EMBL/GenBank/DDBJ whole genome shotgun (WGS) entry which is preliminary data.</text>
</comment>
<keyword evidence="2" id="KW-1185">Reference proteome</keyword>
<proteinExistence type="predicted"/>
<gene>
    <name evidence="1" type="ORF">K488DRAFT_52295</name>
</gene>
<sequence length="241" mass="25124">MIAWLFVSLLALASKALAIPAALTQSGQCSVPASILKGIIPSSDQSTLIPPSTHPKFVALGIGVQNYTCSSSGAFANIGAVAQLFDISCLYDTRVFDLVQSEAFARWNASASTEPKSAATVGGRTLTFLGDHYFIANLTGSGSNVPEFDFRTGALKDNTNGFVLGSKVGDVVSPSGSANVDWLMLNATNAGAFAQTIFRVNTVAGVAPGSCTDGQTVSMKYAAKYCAFPYVAFLCPAQPHF</sequence>
<organism evidence="1 2">
    <name type="scientific">Vararia minispora EC-137</name>
    <dbReference type="NCBI Taxonomy" id="1314806"/>
    <lineage>
        <taxon>Eukaryota</taxon>
        <taxon>Fungi</taxon>
        <taxon>Dikarya</taxon>
        <taxon>Basidiomycota</taxon>
        <taxon>Agaricomycotina</taxon>
        <taxon>Agaricomycetes</taxon>
        <taxon>Russulales</taxon>
        <taxon>Lachnocladiaceae</taxon>
        <taxon>Vararia</taxon>
    </lineage>
</organism>